<dbReference type="GO" id="GO:0048046">
    <property type="term" value="C:apoplast"/>
    <property type="evidence" value="ECO:0007669"/>
    <property type="project" value="InterPro"/>
</dbReference>
<organism evidence="2 3">
    <name type="scientific">Eragrostis curvula</name>
    <name type="common">weeping love grass</name>
    <dbReference type="NCBI Taxonomy" id="38414"/>
    <lineage>
        <taxon>Eukaryota</taxon>
        <taxon>Viridiplantae</taxon>
        <taxon>Streptophyta</taxon>
        <taxon>Embryophyta</taxon>
        <taxon>Tracheophyta</taxon>
        <taxon>Spermatophyta</taxon>
        <taxon>Magnoliopsida</taxon>
        <taxon>Liliopsida</taxon>
        <taxon>Poales</taxon>
        <taxon>Poaceae</taxon>
        <taxon>PACMAD clade</taxon>
        <taxon>Chloridoideae</taxon>
        <taxon>Eragrostideae</taxon>
        <taxon>Eragrostidinae</taxon>
        <taxon>Eragrostis</taxon>
    </lineage>
</organism>
<proteinExistence type="predicted"/>
<evidence type="ECO:0000313" key="2">
    <source>
        <dbReference type="EMBL" id="TVU26094.1"/>
    </source>
</evidence>
<sequence length="83" mass="9130">MAVRSGLTGPRLPPFVANFHNVNLDVCWCNGGGGDCGGNCLRVCELSPTQLRAVQAKYKTYDYCNDKGKFKGQMPAECRLPQY</sequence>
<keyword evidence="3" id="KW-1185">Reference proteome</keyword>
<dbReference type="InterPro" id="IPR010713">
    <property type="entry name" value="XET_C"/>
</dbReference>
<evidence type="ECO:0000259" key="1">
    <source>
        <dbReference type="Pfam" id="PF06955"/>
    </source>
</evidence>
<dbReference type="AlphaFoldDB" id="A0A5J9URU3"/>
<dbReference type="EMBL" id="RWGY01000013">
    <property type="protein sequence ID" value="TVU26094.1"/>
    <property type="molecule type" value="Genomic_DNA"/>
</dbReference>
<feature type="domain" description="Xyloglucan endo-transglycosylase C-terminal" evidence="1">
    <location>
        <begin position="49"/>
        <end position="78"/>
    </location>
</feature>
<feature type="non-terminal residue" evidence="2">
    <location>
        <position position="1"/>
    </location>
</feature>
<evidence type="ECO:0000313" key="3">
    <source>
        <dbReference type="Proteomes" id="UP000324897"/>
    </source>
</evidence>
<comment type="caution">
    <text evidence="2">The sequence shown here is derived from an EMBL/GenBank/DDBJ whole genome shotgun (WGS) entry which is preliminary data.</text>
</comment>
<dbReference type="GO" id="GO:0016762">
    <property type="term" value="F:xyloglucan:xyloglucosyl transferase activity"/>
    <property type="evidence" value="ECO:0007669"/>
    <property type="project" value="InterPro"/>
</dbReference>
<protein>
    <recommendedName>
        <fullName evidence="1">Xyloglucan endo-transglycosylase C-terminal domain-containing protein</fullName>
    </recommendedName>
</protein>
<name>A0A5J9URU3_9POAL</name>
<reference evidence="2 3" key="1">
    <citation type="journal article" date="2019" name="Sci. Rep.">
        <title>A high-quality genome of Eragrostis curvula grass provides insights into Poaceae evolution and supports new strategies to enhance forage quality.</title>
        <authorList>
            <person name="Carballo J."/>
            <person name="Santos B.A.C.M."/>
            <person name="Zappacosta D."/>
            <person name="Garbus I."/>
            <person name="Selva J.P."/>
            <person name="Gallo C.A."/>
            <person name="Diaz A."/>
            <person name="Albertini E."/>
            <person name="Caccamo M."/>
            <person name="Echenique V."/>
        </authorList>
    </citation>
    <scope>NUCLEOTIDE SEQUENCE [LARGE SCALE GENOMIC DNA]</scope>
    <source>
        <strain evidence="3">cv. Victoria</strain>
        <tissue evidence="2">Leaf</tissue>
    </source>
</reference>
<dbReference type="Gene3D" id="2.60.120.200">
    <property type="match status" value="1"/>
</dbReference>
<accession>A0A5J9URU3</accession>
<dbReference type="Pfam" id="PF06955">
    <property type="entry name" value="XET_C"/>
    <property type="match status" value="1"/>
</dbReference>
<dbReference type="GO" id="GO:0044042">
    <property type="term" value="P:glucan metabolic process"/>
    <property type="evidence" value="ECO:0007669"/>
    <property type="project" value="InterPro"/>
</dbReference>
<dbReference type="Proteomes" id="UP000324897">
    <property type="component" value="Chromosome 2"/>
</dbReference>
<gene>
    <name evidence="2" type="ORF">EJB05_28623</name>
</gene>
<dbReference type="Gramene" id="TVU26094">
    <property type="protein sequence ID" value="TVU26094"/>
    <property type="gene ID" value="EJB05_28623"/>
</dbReference>